<name>A0A1I4WHJ3_9FLAO</name>
<evidence type="ECO:0000313" key="2">
    <source>
        <dbReference type="Proteomes" id="UP000199036"/>
    </source>
</evidence>
<dbReference type="Proteomes" id="UP000199036">
    <property type="component" value="Unassembled WGS sequence"/>
</dbReference>
<sequence>MKNFILIATLSIFLTNCKGDDNVIAAENEIFEILAAGAFAGDNITTTSQNSVITAQSDWNSLVSLLATEHHDLSGTTINFNQENIVFVRDEPRPDGKYAIVVDKVLYTSTEVQFYINKIVNNAGHHMPIQPFCIAKISKTNLPVNFY</sequence>
<protein>
    <recommendedName>
        <fullName evidence="3">PrcB C-terminal</fullName>
    </recommendedName>
</protein>
<evidence type="ECO:0000313" key="1">
    <source>
        <dbReference type="EMBL" id="SFN12865.1"/>
    </source>
</evidence>
<evidence type="ECO:0008006" key="3">
    <source>
        <dbReference type="Google" id="ProtNLM"/>
    </source>
</evidence>
<keyword evidence="2" id="KW-1185">Reference proteome</keyword>
<dbReference type="RefSeq" id="WP_091517719.1">
    <property type="nucleotide sequence ID" value="NZ_FOVI01000001.1"/>
</dbReference>
<gene>
    <name evidence="1" type="ORF">SAMN05421741_101226</name>
</gene>
<accession>A0A1I4WHJ3</accession>
<dbReference type="STRING" id="913024.SAMN05421741_101226"/>
<dbReference type="OrthoDB" id="1447404at2"/>
<proteinExistence type="predicted"/>
<dbReference type="EMBL" id="FOVI01000001">
    <property type="protein sequence ID" value="SFN12865.1"/>
    <property type="molecule type" value="Genomic_DNA"/>
</dbReference>
<dbReference type="AlphaFoldDB" id="A0A1I4WHJ3"/>
<organism evidence="1 2">
    <name type="scientific">Paenimyroides ummariense</name>
    <dbReference type="NCBI Taxonomy" id="913024"/>
    <lineage>
        <taxon>Bacteria</taxon>
        <taxon>Pseudomonadati</taxon>
        <taxon>Bacteroidota</taxon>
        <taxon>Flavobacteriia</taxon>
        <taxon>Flavobacteriales</taxon>
        <taxon>Flavobacteriaceae</taxon>
        <taxon>Paenimyroides</taxon>
    </lineage>
</organism>
<reference evidence="2" key="1">
    <citation type="submission" date="2016-10" db="EMBL/GenBank/DDBJ databases">
        <authorList>
            <person name="Varghese N."/>
            <person name="Submissions S."/>
        </authorList>
    </citation>
    <scope>NUCLEOTIDE SEQUENCE [LARGE SCALE GENOMIC DNA]</scope>
    <source>
        <strain evidence="2">DS-12</strain>
    </source>
</reference>